<dbReference type="EMBL" id="CP011058">
    <property type="protein sequence ID" value="AJY77487.1"/>
    <property type="molecule type" value="Genomic_DNA"/>
</dbReference>
<proteinExistence type="predicted"/>
<keyword evidence="2" id="KW-0812">Transmembrane</keyword>
<dbReference type="STRING" id="1126833.VN24_04020"/>
<dbReference type="PATRIC" id="fig|1126833.4.peg.877"/>
<keyword evidence="4" id="KW-1185">Reference proteome</keyword>
<keyword evidence="1" id="KW-0175">Coiled coil</keyword>
<reference evidence="3 4" key="1">
    <citation type="journal article" date="2015" name="J. Biotechnol.">
        <title>Complete genome sequence of Paenibacillus beijingensis 7188(T) (=DSM 24997(T)), a novel rhizobacterium from jujube garden soil.</title>
        <authorList>
            <person name="Kwak Y."/>
            <person name="Shin J.H."/>
        </authorList>
    </citation>
    <scope>NUCLEOTIDE SEQUENCE [LARGE SCALE GENOMIC DNA]</scope>
    <source>
        <strain evidence="3 4">DSM 24997</strain>
    </source>
</reference>
<evidence type="ECO:0000256" key="2">
    <source>
        <dbReference type="SAM" id="Phobius"/>
    </source>
</evidence>
<evidence type="ECO:0000256" key="1">
    <source>
        <dbReference type="SAM" id="Coils"/>
    </source>
</evidence>
<feature type="coiled-coil region" evidence="1">
    <location>
        <begin position="81"/>
        <end position="129"/>
    </location>
</feature>
<organism evidence="3 4">
    <name type="scientific">Paenibacillus beijingensis</name>
    <dbReference type="NCBI Taxonomy" id="1126833"/>
    <lineage>
        <taxon>Bacteria</taxon>
        <taxon>Bacillati</taxon>
        <taxon>Bacillota</taxon>
        <taxon>Bacilli</taxon>
        <taxon>Bacillales</taxon>
        <taxon>Paenibacillaceae</taxon>
        <taxon>Paenibacillus</taxon>
    </lineage>
</organism>
<gene>
    <name evidence="3" type="ORF">VN24_04020</name>
</gene>
<feature type="transmembrane region" description="Helical" evidence="2">
    <location>
        <begin position="21"/>
        <end position="39"/>
    </location>
</feature>
<evidence type="ECO:0000313" key="4">
    <source>
        <dbReference type="Proteomes" id="UP000032633"/>
    </source>
</evidence>
<keyword evidence="2" id="KW-0472">Membrane</keyword>
<dbReference type="HOGENOM" id="CLU_1883707_0_0_9"/>
<name>A0A0D5NR47_9BACL</name>
<dbReference type="Proteomes" id="UP000032633">
    <property type="component" value="Chromosome"/>
</dbReference>
<reference evidence="4" key="2">
    <citation type="submission" date="2015-03" db="EMBL/GenBank/DDBJ databases">
        <title>Genome sequence of Paenibacillus beijingensis strain DSM 24997T.</title>
        <authorList>
            <person name="Kwak Y."/>
            <person name="Shin J.-H."/>
        </authorList>
    </citation>
    <scope>NUCLEOTIDE SEQUENCE [LARGE SCALE GENOMIC DNA]</scope>
    <source>
        <strain evidence="4">DSM 24997</strain>
    </source>
</reference>
<evidence type="ECO:0000313" key="3">
    <source>
        <dbReference type="EMBL" id="AJY77487.1"/>
    </source>
</evidence>
<dbReference type="AlphaFoldDB" id="A0A0D5NR47"/>
<protein>
    <submittedName>
        <fullName evidence="3">Uncharacterized protein</fullName>
    </submittedName>
</protein>
<keyword evidence="2" id="KW-1133">Transmembrane helix</keyword>
<sequence length="134" mass="15246">MQAGAGQTPARRSRRRSPVPFLIAWIVIIMMGTAGAWLYSEHMKQQITAQIEAQTARQIAAMENNYEQRIKELDAGYSSQIAKLQSEVDSLNELLTFTKDNASNKTDNSNKLYTQLSQVQKQLDELKRKLDMLK</sequence>
<dbReference type="KEGG" id="pbj:VN24_04020"/>
<accession>A0A0D5NR47</accession>